<keyword evidence="4" id="KW-1185">Reference proteome</keyword>
<protein>
    <submittedName>
        <fullName evidence="3">PH domain-containing protein</fullName>
    </submittedName>
</protein>
<feature type="domain" description="YdbS-like PH" evidence="2">
    <location>
        <begin position="80"/>
        <end position="156"/>
    </location>
</feature>
<gene>
    <name evidence="3" type="ORF">ACFQ4H_28615</name>
</gene>
<dbReference type="PANTHER" id="PTHR34473:SF3">
    <property type="entry name" value="TRANSMEMBRANE PROTEIN-RELATED"/>
    <property type="match status" value="1"/>
</dbReference>
<accession>A0ABW3YNC7</accession>
<dbReference type="Proteomes" id="UP001597260">
    <property type="component" value="Unassembled WGS sequence"/>
</dbReference>
<dbReference type="PANTHER" id="PTHR34473">
    <property type="entry name" value="UPF0699 TRANSMEMBRANE PROTEIN YDBS"/>
    <property type="match status" value="1"/>
</dbReference>
<keyword evidence="1" id="KW-0812">Transmembrane</keyword>
<feature type="transmembrane region" description="Helical" evidence="1">
    <location>
        <begin position="25"/>
        <end position="48"/>
    </location>
</feature>
<dbReference type="InterPro" id="IPR005182">
    <property type="entry name" value="YdbS-like_PH"/>
</dbReference>
<dbReference type="EMBL" id="JBHTMP010000065">
    <property type="protein sequence ID" value="MFD1325055.1"/>
    <property type="molecule type" value="Genomic_DNA"/>
</dbReference>
<dbReference type="Pfam" id="PF03703">
    <property type="entry name" value="bPH_2"/>
    <property type="match status" value="1"/>
</dbReference>
<evidence type="ECO:0000313" key="3">
    <source>
        <dbReference type="EMBL" id="MFD1325055.1"/>
    </source>
</evidence>
<evidence type="ECO:0000313" key="4">
    <source>
        <dbReference type="Proteomes" id="UP001597260"/>
    </source>
</evidence>
<sequence>MAPGPSSPLEPWPETVRWEPVSRDLIWVELLQFSFGLVVVLVGLGVGWALTGKWIFGLALVAVLLLAVLRVIAIVRAVHAWGYAERDNDLLVRHGLLIRRLSIVPYARMQFVDVSAGPLERAFNLATVQLHTAAAASDAKVPGLRPAEASRLRDRLTALGEDRMEGL</sequence>
<dbReference type="RefSeq" id="WP_377576725.1">
    <property type="nucleotide sequence ID" value="NZ_JBHTMP010000065.1"/>
</dbReference>
<reference evidence="4" key="1">
    <citation type="journal article" date="2019" name="Int. J. Syst. Evol. Microbiol.">
        <title>The Global Catalogue of Microorganisms (GCM) 10K type strain sequencing project: providing services to taxonomists for standard genome sequencing and annotation.</title>
        <authorList>
            <consortium name="The Broad Institute Genomics Platform"/>
            <consortium name="The Broad Institute Genome Sequencing Center for Infectious Disease"/>
            <person name="Wu L."/>
            <person name="Ma J."/>
        </authorList>
    </citation>
    <scope>NUCLEOTIDE SEQUENCE [LARGE SCALE GENOMIC DNA]</scope>
    <source>
        <strain evidence="4">JCM 31037</strain>
    </source>
</reference>
<evidence type="ECO:0000259" key="2">
    <source>
        <dbReference type="Pfam" id="PF03703"/>
    </source>
</evidence>
<evidence type="ECO:0000256" key="1">
    <source>
        <dbReference type="SAM" id="Phobius"/>
    </source>
</evidence>
<keyword evidence="1" id="KW-0472">Membrane</keyword>
<organism evidence="3 4">
    <name type="scientific">Micromonospora sonneratiae</name>
    <dbReference type="NCBI Taxonomy" id="1184706"/>
    <lineage>
        <taxon>Bacteria</taxon>
        <taxon>Bacillati</taxon>
        <taxon>Actinomycetota</taxon>
        <taxon>Actinomycetes</taxon>
        <taxon>Micromonosporales</taxon>
        <taxon>Micromonosporaceae</taxon>
        <taxon>Micromonospora</taxon>
    </lineage>
</organism>
<keyword evidence="1" id="KW-1133">Transmembrane helix</keyword>
<feature type="transmembrane region" description="Helical" evidence="1">
    <location>
        <begin position="54"/>
        <end position="78"/>
    </location>
</feature>
<comment type="caution">
    <text evidence="3">The sequence shown here is derived from an EMBL/GenBank/DDBJ whole genome shotgun (WGS) entry which is preliminary data.</text>
</comment>
<proteinExistence type="predicted"/>
<name>A0ABW3YNC7_9ACTN</name>